<accession>A0A4R3MU96</accession>
<keyword evidence="17 18" id="KW-0132">Cell division</keyword>
<evidence type="ECO:0000256" key="2">
    <source>
        <dbReference type="ARBA" id="ARBA00004496"/>
    </source>
</evidence>
<evidence type="ECO:0000256" key="10">
    <source>
        <dbReference type="ARBA" id="ARBA00022840"/>
    </source>
</evidence>
<dbReference type="GO" id="GO:0005737">
    <property type="term" value="C:cytoplasm"/>
    <property type="evidence" value="ECO:0007669"/>
    <property type="project" value="UniProtKB-SubCell"/>
</dbReference>
<keyword evidence="17 18" id="KW-0131">Cell cycle</keyword>
<evidence type="ECO:0000256" key="14">
    <source>
        <dbReference type="ARBA" id="ARBA00030398"/>
    </source>
</evidence>
<keyword evidence="13 17" id="KW-0961">Cell wall biogenesis/degradation</keyword>
<protein>
    <recommendedName>
        <fullName evidence="6 17">UDP-N-acetylmuramoylalanine--D-glutamate ligase</fullName>
        <ecNumber evidence="5 17">6.3.2.9</ecNumber>
    </recommendedName>
    <alternativeName>
        <fullName evidence="15 17">D-glutamic acid-adding enzyme</fullName>
    </alternativeName>
    <alternativeName>
        <fullName evidence="14 17">UDP-N-acetylmuramoyl-L-alanyl-D-glutamate synthetase</fullName>
    </alternativeName>
</protein>
<comment type="similarity">
    <text evidence="4 17">Belongs to the MurCDEF family.</text>
</comment>
<dbReference type="InterPro" id="IPR004101">
    <property type="entry name" value="Mur_ligase_C"/>
</dbReference>
<feature type="domain" description="Mur ligase C-terminal" evidence="19">
    <location>
        <begin position="312"/>
        <end position="426"/>
    </location>
</feature>
<evidence type="ECO:0000256" key="6">
    <source>
        <dbReference type="ARBA" id="ARBA00015655"/>
    </source>
</evidence>
<dbReference type="GO" id="GO:0008764">
    <property type="term" value="F:UDP-N-acetylmuramoylalanine-D-glutamate ligase activity"/>
    <property type="evidence" value="ECO:0007669"/>
    <property type="project" value="UniProtKB-UniRule"/>
</dbReference>
<dbReference type="Gene3D" id="3.40.50.720">
    <property type="entry name" value="NAD(P)-binding Rossmann-like Domain"/>
    <property type="match status" value="1"/>
</dbReference>
<keyword evidence="10 17" id="KW-0067">ATP-binding</keyword>
<dbReference type="GO" id="GO:0051301">
    <property type="term" value="P:cell division"/>
    <property type="evidence" value="ECO:0007669"/>
    <property type="project" value="UniProtKB-KW"/>
</dbReference>
<evidence type="ECO:0000256" key="17">
    <source>
        <dbReference type="HAMAP-Rule" id="MF_00639"/>
    </source>
</evidence>
<reference evidence="21 22" key="1">
    <citation type="submission" date="2019-03" db="EMBL/GenBank/DDBJ databases">
        <title>Genomic Encyclopedia of Type Strains, Phase IV (KMG-IV): sequencing the most valuable type-strain genomes for metagenomic binning, comparative biology and taxonomic classification.</title>
        <authorList>
            <person name="Goeker M."/>
        </authorList>
    </citation>
    <scope>NUCLEOTIDE SEQUENCE [LARGE SCALE GENOMIC DNA]</scope>
    <source>
        <strain evidence="21 22">DSM 24629</strain>
    </source>
</reference>
<dbReference type="AlphaFoldDB" id="A0A4R3MU96"/>
<dbReference type="UniPathway" id="UPA00219"/>
<dbReference type="NCBIfam" id="TIGR01087">
    <property type="entry name" value="murD"/>
    <property type="match status" value="1"/>
</dbReference>
<evidence type="ECO:0000256" key="7">
    <source>
        <dbReference type="ARBA" id="ARBA00022490"/>
    </source>
</evidence>
<dbReference type="EMBL" id="SMAL01000001">
    <property type="protein sequence ID" value="TCT16856.1"/>
    <property type="molecule type" value="Genomic_DNA"/>
</dbReference>
<evidence type="ECO:0000256" key="18">
    <source>
        <dbReference type="RuleBase" id="RU003664"/>
    </source>
</evidence>
<feature type="binding site" evidence="17">
    <location>
        <begin position="114"/>
        <end position="120"/>
    </location>
    <ligand>
        <name>ATP</name>
        <dbReference type="ChEBI" id="CHEBI:30616"/>
    </ligand>
</feature>
<dbReference type="GO" id="GO:0005524">
    <property type="term" value="F:ATP binding"/>
    <property type="evidence" value="ECO:0007669"/>
    <property type="project" value="UniProtKB-UniRule"/>
</dbReference>
<comment type="caution">
    <text evidence="21">The sequence shown here is derived from an EMBL/GenBank/DDBJ whole genome shotgun (WGS) entry which is preliminary data.</text>
</comment>
<dbReference type="GO" id="GO:0071555">
    <property type="term" value="P:cell wall organization"/>
    <property type="evidence" value="ECO:0007669"/>
    <property type="project" value="UniProtKB-KW"/>
</dbReference>
<dbReference type="OrthoDB" id="9809796at2"/>
<dbReference type="PANTHER" id="PTHR43692">
    <property type="entry name" value="UDP-N-ACETYLMURAMOYLALANINE--D-GLUTAMATE LIGASE"/>
    <property type="match status" value="1"/>
</dbReference>
<dbReference type="EC" id="6.3.2.9" evidence="5 17"/>
<comment type="catalytic activity">
    <reaction evidence="16 17 18">
        <text>UDP-N-acetyl-alpha-D-muramoyl-L-alanine + D-glutamate + ATP = UDP-N-acetyl-alpha-D-muramoyl-L-alanyl-D-glutamate + ADP + phosphate + H(+)</text>
        <dbReference type="Rhea" id="RHEA:16429"/>
        <dbReference type="ChEBI" id="CHEBI:15378"/>
        <dbReference type="ChEBI" id="CHEBI:29986"/>
        <dbReference type="ChEBI" id="CHEBI:30616"/>
        <dbReference type="ChEBI" id="CHEBI:43474"/>
        <dbReference type="ChEBI" id="CHEBI:83898"/>
        <dbReference type="ChEBI" id="CHEBI:83900"/>
        <dbReference type="ChEBI" id="CHEBI:456216"/>
        <dbReference type="EC" id="6.3.2.9"/>
    </reaction>
</comment>
<proteinExistence type="inferred from homology"/>
<organism evidence="21 22">
    <name type="scientific">Natranaerovirga pectinivora</name>
    <dbReference type="NCBI Taxonomy" id="682400"/>
    <lineage>
        <taxon>Bacteria</taxon>
        <taxon>Bacillati</taxon>
        <taxon>Bacillota</taxon>
        <taxon>Clostridia</taxon>
        <taxon>Lachnospirales</taxon>
        <taxon>Natranaerovirgaceae</taxon>
        <taxon>Natranaerovirga</taxon>
    </lineage>
</organism>
<dbReference type="GO" id="GO:0008360">
    <property type="term" value="P:regulation of cell shape"/>
    <property type="evidence" value="ECO:0007669"/>
    <property type="project" value="UniProtKB-KW"/>
</dbReference>
<evidence type="ECO:0000256" key="4">
    <source>
        <dbReference type="ARBA" id="ARBA00010416"/>
    </source>
</evidence>
<dbReference type="InterPro" id="IPR036565">
    <property type="entry name" value="Mur-like_cat_sf"/>
</dbReference>
<evidence type="ECO:0000256" key="3">
    <source>
        <dbReference type="ARBA" id="ARBA00004752"/>
    </source>
</evidence>
<feature type="domain" description="Mur ligase central" evidence="20">
    <location>
        <begin position="112"/>
        <end position="289"/>
    </location>
</feature>
<dbReference type="Gene3D" id="3.90.190.20">
    <property type="entry name" value="Mur ligase, C-terminal domain"/>
    <property type="match status" value="1"/>
</dbReference>
<dbReference type="SUPFAM" id="SSF53244">
    <property type="entry name" value="MurD-like peptide ligases, peptide-binding domain"/>
    <property type="match status" value="1"/>
</dbReference>
<sequence>MNLVDKNVLVIGLARSGISAIKLLHRIGANVLAYDGKEKENFENQIVDLMDKAAFHFGDFDYTILDETDLVVISPGVPTDLPFVTMARQKGISIWSELELAYKFYEGKLIAITGTNGKTTTTTLVGDIMKAFFEDVYVVGNIGLPFSEVVLETNKDTVVVAEVSSFQLETIEQFRPDISAILNITPDHLNRHKTMENYIESKKRITLNQTKEDVTILNYDDLHIRGVRDSIPSKMFFFSKTFRLGEGVYLHDDFINIIVNGSVYTICHVTDLKVLGIHNVENVMAAVAISVHMGIPAPLISKAIKAFTGVEHRTEYVTTINDVNYYNDSKATNPDAAIKGIESMIRPTVLIAGGMDKKNEFDEWIKAFNGKVKHLILFGETKHIIDRTAKKYNFHNTIIVNDLEEAVGKAKSLAKQGDCVLLSPACASWDMFESYEARGNLFKEYVVRTRL</sequence>
<comment type="pathway">
    <text evidence="3 17 18">Cell wall biogenesis; peptidoglycan biosynthesis.</text>
</comment>
<keyword evidence="22" id="KW-1185">Reference proteome</keyword>
<evidence type="ECO:0000256" key="15">
    <source>
        <dbReference type="ARBA" id="ARBA00032324"/>
    </source>
</evidence>
<dbReference type="PANTHER" id="PTHR43692:SF1">
    <property type="entry name" value="UDP-N-ACETYLMURAMOYLALANINE--D-GLUTAMATE LIGASE"/>
    <property type="match status" value="1"/>
</dbReference>
<dbReference type="InterPro" id="IPR036615">
    <property type="entry name" value="Mur_ligase_C_dom_sf"/>
</dbReference>
<evidence type="ECO:0000256" key="11">
    <source>
        <dbReference type="ARBA" id="ARBA00022960"/>
    </source>
</evidence>
<keyword evidence="9 17" id="KW-0547">Nucleotide-binding</keyword>
<dbReference type="Gene3D" id="3.40.1190.10">
    <property type="entry name" value="Mur-like, catalytic domain"/>
    <property type="match status" value="1"/>
</dbReference>
<evidence type="ECO:0000259" key="20">
    <source>
        <dbReference type="Pfam" id="PF08245"/>
    </source>
</evidence>
<evidence type="ECO:0000256" key="13">
    <source>
        <dbReference type="ARBA" id="ARBA00023316"/>
    </source>
</evidence>
<dbReference type="Proteomes" id="UP000294902">
    <property type="component" value="Unassembled WGS sequence"/>
</dbReference>
<evidence type="ECO:0000256" key="12">
    <source>
        <dbReference type="ARBA" id="ARBA00022984"/>
    </source>
</evidence>
<evidence type="ECO:0000256" key="8">
    <source>
        <dbReference type="ARBA" id="ARBA00022598"/>
    </source>
</evidence>
<dbReference type="InterPro" id="IPR013221">
    <property type="entry name" value="Mur_ligase_cen"/>
</dbReference>
<dbReference type="GO" id="GO:0009252">
    <property type="term" value="P:peptidoglycan biosynthetic process"/>
    <property type="evidence" value="ECO:0007669"/>
    <property type="project" value="UniProtKB-UniRule"/>
</dbReference>
<evidence type="ECO:0000256" key="1">
    <source>
        <dbReference type="ARBA" id="ARBA00002734"/>
    </source>
</evidence>
<dbReference type="InterPro" id="IPR005762">
    <property type="entry name" value="MurD"/>
</dbReference>
<keyword evidence="8 17" id="KW-0436">Ligase</keyword>
<gene>
    <name evidence="17" type="primary">murD</name>
    <name evidence="21" type="ORF">EDC18_101152</name>
</gene>
<dbReference type="Pfam" id="PF08245">
    <property type="entry name" value="Mur_ligase_M"/>
    <property type="match status" value="1"/>
</dbReference>
<keyword evidence="12 17" id="KW-0573">Peptidoglycan synthesis</keyword>
<evidence type="ECO:0000313" key="22">
    <source>
        <dbReference type="Proteomes" id="UP000294902"/>
    </source>
</evidence>
<evidence type="ECO:0000259" key="19">
    <source>
        <dbReference type="Pfam" id="PF02875"/>
    </source>
</evidence>
<dbReference type="Pfam" id="PF21799">
    <property type="entry name" value="MurD-like_N"/>
    <property type="match status" value="1"/>
</dbReference>
<keyword evidence="11 17" id="KW-0133">Cell shape</keyword>
<comment type="function">
    <text evidence="1 17 18">Cell wall formation. Catalyzes the addition of glutamate to the nucleotide precursor UDP-N-acetylmuramoyl-L-alanine (UMA).</text>
</comment>
<keyword evidence="7 17" id="KW-0963">Cytoplasm</keyword>
<evidence type="ECO:0000313" key="21">
    <source>
        <dbReference type="EMBL" id="TCT16856.1"/>
    </source>
</evidence>
<evidence type="ECO:0000256" key="5">
    <source>
        <dbReference type="ARBA" id="ARBA00012212"/>
    </source>
</evidence>
<dbReference type="SUPFAM" id="SSF51984">
    <property type="entry name" value="MurCD N-terminal domain"/>
    <property type="match status" value="1"/>
</dbReference>
<evidence type="ECO:0000256" key="16">
    <source>
        <dbReference type="ARBA" id="ARBA00047632"/>
    </source>
</evidence>
<dbReference type="HAMAP" id="MF_00639">
    <property type="entry name" value="MurD"/>
    <property type="match status" value="1"/>
</dbReference>
<evidence type="ECO:0000256" key="9">
    <source>
        <dbReference type="ARBA" id="ARBA00022741"/>
    </source>
</evidence>
<comment type="subcellular location">
    <subcellularLocation>
        <location evidence="2 17 18">Cytoplasm</location>
    </subcellularLocation>
</comment>
<dbReference type="Pfam" id="PF02875">
    <property type="entry name" value="Mur_ligase_C"/>
    <property type="match status" value="1"/>
</dbReference>
<name>A0A4R3MU96_9FIRM</name>
<dbReference type="SUPFAM" id="SSF53623">
    <property type="entry name" value="MurD-like peptide ligases, catalytic domain"/>
    <property type="match status" value="1"/>
</dbReference>